<organism evidence="2 3">
    <name type="scientific">candidate division WS5 bacterium</name>
    <dbReference type="NCBI Taxonomy" id="2093353"/>
    <lineage>
        <taxon>Bacteria</taxon>
        <taxon>candidate division WS5</taxon>
    </lineage>
</organism>
<feature type="compositionally biased region" description="Basic and acidic residues" evidence="1">
    <location>
        <begin position="14"/>
        <end position="29"/>
    </location>
</feature>
<evidence type="ECO:0000256" key="1">
    <source>
        <dbReference type="SAM" id="MobiDB-lite"/>
    </source>
</evidence>
<feature type="compositionally biased region" description="Polar residues" evidence="1">
    <location>
        <begin position="54"/>
        <end position="80"/>
    </location>
</feature>
<dbReference type="EMBL" id="QZJW01000036">
    <property type="protein sequence ID" value="RJO60934.1"/>
    <property type="molecule type" value="Genomic_DNA"/>
</dbReference>
<reference evidence="2 3" key="1">
    <citation type="journal article" date="2017" name="ISME J.">
        <title>Energy and carbon metabolisms in a deep terrestrial subsurface fluid microbial community.</title>
        <authorList>
            <person name="Momper L."/>
            <person name="Jungbluth S.P."/>
            <person name="Lee M.D."/>
            <person name="Amend J.P."/>
        </authorList>
    </citation>
    <scope>NUCLEOTIDE SEQUENCE [LARGE SCALE GENOMIC DNA]</scope>
    <source>
        <strain evidence="2">SURF_29</strain>
    </source>
</reference>
<feature type="region of interest" description="Disordered" evidence="1">
    <location>
        <begin position="1"/>
        <end position="114"/>
    </location>
</feature>
<feature type="compositionally biased region" description="Polar residues" evidence="1">
    <location>
        <begin position="1"/>
        <end position="11"/>
    </location>
</feature>
<dbReference type="Proteomes" id="UP000285655">
    <property type="component" value="Unassembled WGS sequence"/>
</dbReference>
<proteinExistence type="predicted"/>
<name>A0A419DCU6_9BACT</name>
<evidence type="ECO:0000313" key="3">
    <source>
        <dbReference type="Proteomes" id="UP000285655"/>
    </source>
</evidence>
<evidence type="ECO:0000313" key="2">
    <source>
        <dbReference type="EMBL" id="RJO60934.1"/>
    </source>
</evidence>
<accession>A0A419DCU6</accession>
<sequence length="131" mass="14673">MLNDNQGQMQSPEKPGEKQEQGIPRKVEATEIAGKTPSPQPTSSPQDDKRAVQDVQNSLQNPQPQKQTQPVSPPANTSGQAPRVGSDEPYIKAAENVIEKDKEDPYQEEEDHEDVQIKYLHDRFGKDIKRS</sequence>
<dbReference type="AlphaFoldDB" id="A0A419DCU6"/>
<protein>
    <submittedName>
        <fullName evidence="2">Uncharacterized protein</fullName>
    </submittedName>
</protein>
<gene>
    <name evidence="2" type="ORF">C4544_04155</name>
</gene>
<comment type="caution">
    <text evidence="2">The sequence shown here is derived from an EMBL/GenBank/DDBJ whole genome shotgun (WGS) entry which is preliminary data.</text>
</comment>